<name>A0AA38CJR3_TAXCH</name>
<comment type="caution">
    <text evidence="2">The sequence shown here is derived from an EMBL/GenBank/DDBJ whole genome shotgun (WGS) entry which is preliminary data.</text>
</comment>
<proteinExistence type="predicted"/>
<gene>
    <name evidence="2" type="ORF">KI387_013208</name>
</gene>
<reference evidence="2 3" key="1">
    <citation type="journal article" date="2021" name="Nat. Plants">
        <title>The Taxus genome provides insights into paclitaxel biosynthesis.</title>
        <authorList>
            <person name="Xiong X."/>
            <person name="Gou J."/>
            <person name="Liao Q."/>
            <person name="Li Y."/>
            <person name="Zhou Q."/>
            <person name="Bi G."/>
            <person name="Li C."/>
            <person name="Du R."/>
            <person name="Wang X."/>
            <person name="Sun T."/>
            <person name="Guo L."/>
            <person name="Liang H."/>
            <person name="Lu P."/>
            <person name="Wu Y."/>
            <person name="Zhang Z."/>
            <person name="Ro D.K."/>
            <person name="Shang Y."/>
            <person name="Huang S."/>
            <person name="Yan J."/>
        </authorList>
    </citation>
    <scope>NUCLEOTIDE SEQUENCE [LARGE SCALE GENOMIC DNA]</scope>
    <source>
        <strain evidence="2">Ta-2019</strain>
    </source>
</reference>
<feature type="non-terminal residue" evidence="2">
    <location>
        <position position="86"/>
    </location>
</feature>
<accession>A0AA38CJR3</accession>
<feature type="region of interest" description="Disordered" evidence="1">
    <location>
        <begin position="1"/>
        <end position="26"/>
    </location>
</feature>
<keyword evidence="3" id="KW-1185">Reference proteome</keyword>
<dbReference type="Proteomes" id="UP000824469">
    <property type="component" value="Unassembled WGS sequence"/>
</dbReference>
<evidence type="ECO:0000313" key="2">
    <source>
        <dbReference type="EMBL" id="KAH9301625.1"/>
    </source>
</evidence>
<feature type="non-terminal residue" evidence="2">
    <location>
        <position position="1"/>
    </location>
</feature>
<dbReference type="AlphaFoldDB" id="A0AA38CJR3"/>
<feature type="compositionally biased region" description="Basic and acidic residues" evidence="1">
    <location>
        <begin position="10"/>
        <end position="19"/>
    </location>
</feature>
<protein>
    <submittedName>
        <fullName evidence="2">Uncharacterized protein</fullName>
    </submittedName>
</protein>
<evidence type="ECO:0000256" key="1">
    <source>
        <dbReference type="SAM" id="MobiDB-lite"/>
    </source>
</evidence>
<feature type="region of interest" description="Disordered" evidence="1">
    <location>
        <begin position="46"/>
        <end position="86"/>
    </location>
</feature>
<evidence type="ECO:0000313" key="3">
    <source>
        <dbReference type="Proteomes" id="UP000824469"/>
    </source>
</evidence>
<organism evidence="2 3">
    <name type="scientific">Taxus chinensis</name>
    <name type="common">Chinese yew</name>
    <name type="synonym">Taxus wallichiana var. chinensis</name>
    <dbReference type="NCBI Taxonomy" id="29808"/>
    <lineage>
        <taxon>Eukaryota</taxon>
        <taxon>Viridiplantae</taxon>
        <taxon>Streptophyta</taxon>
        <taxon>Embryophyta</taxon>
        <taxon>Tracheophyta</taxon>
        <taxon>Spermatophyta</taxon>
        <taxon>Pinopsida</taxon>
        <taxon>Pinidae</taxon>
        <taxon>Conifers II</taxon>
        <taxon>Cupressales</taxon>
        <taxon>Taxaceae</taxon>
        <taxon>Taxus</taxon>
    </lineage>
</organism>
<sequence length="86" mass="9451">SGTVGTNGCEGREKSKEPRANGNVPRVFASKRDREARIGWIRGICPRQLGTTGPKGCEGREKPVGPQTNQEMPRVTRENVQNFEGQ</sequence>
<dbReference type="EMBL" id="JAHRHJ020000009">
    <property type="protein sequence ID" value="KAH9301625.1"/>
    <property type="molecule type" value="Genomic_DNA"/>
</dbReference>